<evidence type="ECO:0000313" key="3">
    <source>
        <dbReference type="Proteomes" id="UP001164653"/>
    </source>
</evidence>
<evidence type="ECO:0000313" key="2">
    <source>
        <dbReference type="EMBL" id="WAC12503.1"/>
    </source>
</evidence>
<evidence type="ECO:0000259" key="1">
    <source>
        <dbReference type="Pfam" id="PF09603"/>
    </source>
</evidence>
<protein>
    <submittedName>
        <fullName evidence="2">Fibrobacter succinogenes major paralogous domain-containing protein</fullName>
    </submittedName>
</protein>
<dbReference type="AlphaFoldDB" id="A0A9E8NAR8"/>
<dbReference type="EMBL" id="CP112998">
    <property type="protein sequence ID" value="WAC12503.1"/>
    <property type="molecule type" value="Genomic_DNA"/>
</dbReference>
<reference evidence="2" key="1">
    <citation type="submission" date="2022-11" db="EMBL/GenBank/DDBJ databases">
        <title>Dyadobacter pollutisoli sp. nov., isolated from plastic dumped soil.</title>
        <authorList>
            <person name="Kim J.M."/>
            <person name="Kim K.R."/>
            <person name="Lee J.K."/>
            <person name="Hao L."/>
            <person name="Jeon C.O."/>
        </authorList>
    </citation>
    <scope>NUCLEOTIDE SEQUENCE</scope>
    <source>
        <strain evidence="2">U1</strain>
    </source>
</reference>
<dbReference type="NCBIfam" id="TIGR02145">
    <property type="entry name" value="Fib_succ_major"/>
    <property type="match status" value="1"/>
</dbReference>
<dbReference type="KEGG" id="dpf:ON006_00785"/>
<accession>A0A9E8NAR8</accession>
<name>A0A9E8NAR8_9BACT</name>
<dbReference type="InterPro" id="IPR011871">
    <property type="entry name" value="Fib_succ_major"/>
</dbReference>
<dbReference type="Pfam" id="PF09603">
    <property type="entry name" value="Fib_succ_major"/>
    <property type="match status" value="1"/>
</dbReference>
<gene>
    <name evidence="2" type="ORF">ON006_00785</name>
</gene>
<proteinExistence type="predicted"/>
<dbReference type="RefSeq" id="WP_244825156.1">
    <property type="nucleotide sequence ID" value="NZ_CP112998.1"/>
</dbReference>
<feature type="domain" description="Fibrobacter succinogenes major paralogous" evidence="1">
    <location>
        <begin position="19"/>
        <end position="201"/>
    </location>
</feature>
<dbReference type="Proteomes" id="UP001164653">
    <property type="component" value="Chromosome"/>
</dbReference>
<keyword evidence="3" id="KW-1185">Reference proteome</keyword>
<organism evidence="2 3">
    <name type="scientific">Dyadobacter pollutisoli</name>
    <dbReference type="NCBI Taxonomy" id="2910158"/>
    <lineage>
        <taxon>Bacteria</taxon>
        <taxon>Pseudomonadati</taxon>
        <taxon>Bacteroidota</taxon>
        <taxon>Cytophagia</taxon>
        <taxon>Cytophagales</taxon>
        <taxon>Spirosomataceae</taxon>
        <taxon>Dyadobacter</taxon>
    </lineage>
</organism>
<sequence length="203" mass="22735">MDKNTEIITDVDGNVYHTISIGTQVWMVENLKTTKYNDGTEIPFIFDTAEAWYELNSPGYCWYDDNENYMETTGALYNWHTLNTGKLCPKGWHIPTDKEWSILAEFLGGEIVAGGKMKAIGTEFWSSPNAGATNLSGFTALYGSFRGKSGFIPLSNGTLLFWSGTAYDDVDAWAWYLRFDSEALGRNHGGKYHGFSVRCLKDG</sequence>